<feature type="domain" description="O-methyltransferase C-terminal" evidence="5">
    <location>
        <begin position="128"/>
        <end position="332"/>
    </location>
</feature>
<reference evidence="7" key="1">
    <citation type="submission" date="2020-05" db="EMBL/GenBank/DDBJ databases">
        <title>Discovery and engineering of colchicine alkaloid biosynthesis.</title>
        <authorList>
            <person name="Nett R.S."/>
            <person name="Lau W."/>
            <person name="Sattely E.S."/>
        </authorList>
    </citation>
    <scope>NUCLEOTIDE SEQUENCE</scope>
</reference>
<sequence>MAFGRTPEKDEDDALFRSAMRLSISGGTPMVLKAAIELDVLEIIARAGPGAHLSATEIASQIPAVTSPEAPAVLDRILRFLASHSVLTCKGRRYGLAPMAKFLTRNEEGVSLGDVIVMDQDPVFLDSWQHLKYAVLEGAIPFTKAHGMTVFEYHGTDPRFNTIFNKGMACTTIIFLKKILQYYKGFEGVTELVDVGGGIGATLSLIIAKYPHIKGINFDLPHVISEAPALPGVEHVEGDMFVKIPSASSIFMKCLLHDWSDAHCLKILKNCWKALPTNGKVILAEAILPETPEIDEKSQEAFYEDLCMLTYNCGGKERTENELKSLAMNAGFTKFEVVACAVNMWVMELTK</sequence>
<dbReference type="InterPro" id="IPR012967">
    <property type="entry name" value="COMT_dimerisation"/>
</dbReference>
<keyword evidence="1 7" id="KW-0489">Methyltransferase</keyword>
<dbReference type="EMBL" id="MT512044">
    <property type="protein sequence ID" value="QLI49055.1"/>
    <property type="molecule type" value="mRNA"/>
</dbReference>
<name>A0A7D5Q8L0_GLOSU</name>
<dbReference type="Pfam" id="PF00891">
    <property type="entry name" value="Methyltransf_2"/>
    <property type="match status" value="1"/>
</dbReference>
<dbReference type="GO" id="GO:0032259">
    <property type="term" value="P:methylation"/>
    <property type="evidence" value="ECO:0007669"/>
    <property type="project" value="UniProtKB-KW"/>
</dbReference>
<dbReference type="Gene3D" id="1.10.10.10">
    <property type="entry name" value="Winged helix-like DNA-binding domain superfamily/Winged helix DNA-binding domain"/>
    <property type="match status" value="1"/>
</dbReference>
<dbReference type="PANTHER" id="PTHR11746">
    <property type="entry name" value="O-METHYLTRANSFERASE"/>
    <property type="match status" value="1"/>
</dbReference>
<dbReference type="GO" id="GO:0046983">
    <property type="term" value="F:protein dimerization activity"/>
    <property type="evidence" value="ECO:0007669"/>
    <property type="project" value="InterPro"/>
</dbReference>
<dbReference type="SUPFAM" id="SSF46785">
    <property type="entry name" value="Winged helix' DNA-binding domain"/>
    <property type="match status" value="1"/>
</dbReference>
<feature type="domain" description="O-methyltransferase dimerisation" evidence="6">
    <location>
        <begin position="28"/>
        <end position="105"/>
    </location>
</feature>
<keyword evidence="3" id="KW-0949">S-adenosyl-L-methionine</keyword>
<keyword evidence="2 7" id="KW-0808">Transferase</keyword>
<dbReference type="PROSITE" id="PS51683">
    <property type="entry name" value="SAM_OMT_II"/>
    <property type="match status" value="1"/>
</dbReference>
<dbReference type="FunFam" id="1.10.10.10:FF:000357">
    <property type="entry name" value="Caffeic acid 3-O-methyltransferase"/>
    <property type="match status" value="1"/>
</dbReference>
<evidence type="ECO:0000256" key="3">
    <source>
        <dbReference type="ARBA" id="ARBA00022691"/>
    </source>
</evidence>
<dbReference type="InterPro" id="IPR036390">
    <property type="entry name" value="WH_DNA-bd_sf"/>
</dbReference>
<evidence type="ECO:0000256" key="2">
    <source>
        <dbReference type="ARBA" id="ARBA00022679"/>
    </source>
</evidence>
<dbReference type="Pfam" id="PF08100">
    <property type="entry name" value="Dimerisation"/>
    <property type="match status" value="1"/>
</dbReference>
<dbReference type="Gene3D" id="3.40.50.150">
    <property type="entry name" value="Vaccinia Virus protein VP39"/>
    <property type="match status" value="1"/>
</dbReference>
<feature type="active site" description="Proton acceptor" evidence="4">
    <location>
        <position position="257"/>
    </location>
</feature>
<evidence type="ECO:0000256" key="4">
    <source>
        <dbReference type="PIRSR" id="PIRSR005739-1"/>
    </source>
</evidence>
<evidence type="ECO:0000259" key="5">
    <source>
        <dbReference type="Pfam" id="PF00891"/>
    </source>
</evidence>
<dbReference type="InterPro" id="IPR029063">
    <property type="entry name" value="SAM-dependent_MTases_sf"/>
</dbReference>
<dbReference type="SUPFAM" id="SSF53335">
    <property type="entry name" value="S-adenosyl-L-methionine-dependent methyltransferases"/>
    <property type="match status" value="1"/>
</dbReference>
<proteinExistence type="evidence at transcript level"/>
<dbReference type="AlphaFoldDB" id="A0A7D5Q8L0"/>
<organism evidence="7">
    <name type="scientific">Gloriosa superba</name>
    <name type="common">Glory lily</name>
    <dbReference type="NCBI Taxonomy" id="41220"/>
    <lineage>
        <taxon>Eukaryota</taxon>
        <taxon>Viridiplantae</taxon>
        <taxon>Streptophyta</taxon>
        <taxon>Embryophyta</taxon>
        <taxon>Tracheophyta</taxon>
        <taxon>Spermatophyta</taxon>
        <taxon>Magnoliopsida</taxon>
        <taxon>Liliopsida</taxon>
        <taxon>Liliales</taxon>
        <taxon>Colchicaceae</taxon>
        <taxon>Gloriosa</taxon>
    </lineage>
</organism>
<dbReference type="FunFam" id="3.40.50.150:FF:000061">
    <property type="entry name" value="Caffeic acid O-methyltransferase"/>
    <property type="match status" value="1"/>
</dbReference>
<dbReference type="CDD" id="cd02440">
    <property type="entry name" value="AdoMet_MTases"/>
    <property type="match status" value="1"/>
</dbReference>
<evidence type="ECO:0000259" key="6">
    <source>
        <dbReference type="Pfam" id="PF08100"/>
    </source>
</evidence>
<dbReference type="GO" id="GO:0008171">
    <property type="term" value="F:O-methyltransferase activity"/>
    <property type="evidence" value="ECO:0007669"/>
    <property type="project" value="InterPro"/>
</dbReference>
<evidence type="ECO:0000313" key="7">
    <source>
        <dbReference type="EMBL" id="QLI49055.1"/>
    </source>
</evidence>
<dbReference type="PIRSF" id="PIRSF005739">
    <property type="entry name" value="O-mtase"/>
    <property type="match status" value="1"/>
</dbReference>
<dbReference type="InterPro" id="IPR036388">
    <property type="entry name" value="WH-like_DNA-bd_sf"/>
</dbReference>
<evidence type="ECO:0000256" key="1">
    <source>
        <dbReference type="ARBA" id="ARBA00022603"/>
    </source>
</evidence>
<dbReference type="InterPro" id="IPR016461">
    <property type="entry name" value="COMT-like"/>
</dbReference>
<dbReference type="InterPro" id="IPR001077">
    <property type="entry name" value="COMT_C"/>
</dbReference>
<protein>
    <submittedName>
        <fullName evidence="7">O-methyltransferase 3</fullName>
    </submittedName>
</protein>
<accession>A0A7D5Q8L0</accession>